<evidence type="ECO:0000256" key="3">
    <source>
        <dbReference type="ARBA" id="ARBA00023002"/>
    </source>
</evidence>
<keyword evidence="8" id="KW-1185">Reference proteome</keyword>
<evidence type="ECO:0000313" key="7">
    <source>
        <dbReference type="EMBL" id="KAG0328560.1"/>
    </source>
</evidence>
<dbReference type="Gene3D" id="3.40.50.970">
    <property type="match status" value="1"/>
</dbReference>
<dbReference type="SUPFAM" id="SSF52922">
    <property type="entry name" value="TK C-terminal domain-like"/>
    <property type="match status" value="1"/>
</dbReference>
<dbReference type="Pfam" id="PF02780">
    <property type="entry name" value="Transketolase_C"/>
    <property type="match status" value="1"/>
</dbReference>
<accession>A0A9P6V033</accession>
<dbReference type="EMBL" id="JAAAIP010000032">
    <property type="protein sequence ID" value="KAG0328560.1"/>
    <property type="molecule type" value="Genomic_DNA"/>
</dbReference>
<evidence type="ECO:0000256" key="1">
    <source>
        <dbReference type="ARBA" id="ARBA00001964"/>
    </source>
</evidence>
<dbReference type="GO" id="GO:0009083">
    <property type="term" value="P:branched-chain amino acid catabolic process"/>
    <property type="evidence" value="ECO:0007669"/>
    <property type="project" value="TreeGrafter"/>
</dbReference>
<dbReference type="InterPro" id="IPR009014">
    <property type="entry name" value="Transketo_C/PFOR_II"/>
</dbReference>
<dbReference type="InterPro" id="IPR033248">
    <property type="entry name" value="Transketolase_C"/>
</dbReference>
<dbReference type="OrthoDB" id="878at2759"/>
<reference evidence="7" key="1">
    <citation type="journal article" date="2020" name="Fungal Divers.">
        <title>Resolving the Mortierellaceae phylogeny through synthesis of multi-gene phylogenetics and phylogenomics.</title>
        <authorList>
            <person name="Vandepol N."/>
            <person name="Liber J."/>
            <person name="Desiro A."/>
            <person name="Na H."/>
            <person name="Kennedy M."/>
            <person name="Barry K."/>
            <person name="Grigoriev I.V."/>
            <person name="Miller A.N."/>
            <person name="O'Donnell K."/>
            <person name="Stajich J.E."/>
            <person name="Bonito G."/>
        </authorList>
    </citation>
    <scope>NUCLEOTIDE SEQUENCE</scope>
    <source>
        <strain evidence="7">REB-010B</strain>
    </source>
</reference>
<dbReference type="SMART" id="SM00861">
    <property type="entry name" value="Transket_pyr"/>
    <property type="match status" value="1"/>
</dbReference>
<dbReference type="PANTHER" id="PTHR42980:SF1">
    <property type="entry name" value="2-OXOISOVALERATE DEHYDROGENASE SUBUNIT BETA, MITOCHONDRIAL"/>
    <property type="match status" value="1"/>
</dbReference>
<sequence>MLIAALFRYDIVVVELSPSQEYRSSILSGLKPEIIMEICTRAISFWTYQISQEAKYQEITQRGLEDKVELYEKQQQRMTREVNVELNVLQGDLEQEKRKTADLSEQLDQMSRQLSRLQTLYERQKRRPLFDGALQHAQPHLHTSLKNQYAASNSPPPAEGFLPGIANSKLIKHTHHDALRNPELASVVNGETKKMNTFQAINDAMSIALATDDTACVFGEDVAFGGVFRCTMGLAEMFGRDRVFNTPLSEQGIAGFGIGMAAMGSTAIAEIQFADYIFPAFDQLVNEAAKYRYRSGGEFDVGGLCIRTPSGAVGHGGHYHSQSPEAYFAHTPGLKVVVPRSPIQAKGLLLAAIRDRNPTIFMEPKILYRAAVEMVPVGDYELPLGKAEILTHGKDLTVVGWGAQLYTLENAIQLAQKKMPGLSVELIDLRSILPWDVETVCNSVNKTGRLLIAHEAPKTQGFAAEIASTVMERCFLRLEAPIQRLASYDTPFPLIFEKFHVPDMIRCAEGIERAMKF</sequence>
<dbReference type="AlphaFoldDB" id="A0A9P6V033"/>
<dbReference type="GO" id="GO:0006091">
    <property type="term" value="P:generation of precursor metabolites and energy"/>
    <property type="evidence" value="ECO:0007669"/>
    <property type="project" value="UniProtKB-ARBA"/>
</dbReference>
<comment type="catalytic activity">
    <reaction evidence="4">
        <text>N(6)-[(R)-lipoyl]-L-lysyl-[protein] + 3-methyl-2-oxobutanoate + H(+) = N(6)-[(R)-S(8)-2-methylpropanoyldihydrolipoyl]-L-lysyl-[protein] + CO2</text>
        <dbReference type="Rhea" id="RHEA:13457"/>
        <dbReference type="Rhea" id="RHEA-COMP:10474"/>
        <dbReference type="Rhea" id="RHEA-COMP:10497"/>
        <dbReference type="ChEBI" id="CHEBI:11851"/>
        <dbReference type="ChEBI" id="CHEBI:15378"/>
        <dbReference type="ChEBI" id="CHEBI:16526"/>
        <dbReference type="ChEBI" id="CHEBI:83099"/>
        <dbReference type="ChEBI" id="CHEBI:83142"/>
        <dbReference type="EC" id="1.2.4.4"/>
    </reaction>
    <physiologicalReaction direction="left-to-right" evidence="4">
        <dbReference type="Rhea" id="RHEA:13458"/>
    </physiologicalReaction>
</comment>
<evidence type="ECO:0000256" key="5">
    <source>
        <dbReference type="SAM" id="Coils"/>
    </source>
</evidence>
<evidence type="ECO:0000256" key="4">
    <source>
        <dbReference type="ARBA" id="ARBA00051764"/>
    </source>
</evidence>
<proteinExistence type="predicted"/>
<dbReference type="Proteomes" id="UP000738325">
    <property type="component" value="Unassembled WGS sequence"/>
</dbReference>
<evidence type="ECO:0000313" key="8">
    <source>
        <dbReference type="Proteomes" id="UP000738325"/>
    </source>
</evidence>
<comment type="caution">
    <text evidence="7">The sequence shown here is derived from an EMBL/GenBank/DDBJ whole genome shotgun (WGS) entry which is preliminary data.</text>
</comment>
<evidence type="ECO:0000259" key="6">
    <source>
        <dbReference type="SMART" id="SM00861"/>
    </source>
</evidence>
<dbReference type="Gene3D" id="3.40.50.920">
    <property type="match status" value="1"/>
</dbReference>
<organism evidence="7 8">
    <name type="scientific">Dissophora globulifera</name>
    <dbReference type="NCBI Taxonomy" id="979702"/>
    <lineage>
        <taxon>Eukaryota</taxon>
        <taxon>Fungi</taxon>
        <taxon>Fungi incertae sedis</taxon>
        <taxon>Mucoromycota</taxon>
        <taxon>Mortierellomycotina</taxon>
        <taxon>Mortierellomycetes</taxon>
        <taxon>Mortierellales</taxon>
        <taxon>Mortierellaceae</taxon>
        <taxon>Dissophora</taxon>
    </lineage>
</organism>
<dbReference type="InterPro" id="IPR029061">
    <property type="entry name" value="THDP-binding"/>
</dbReference>
<protein>
    <recommendedName>
        <fullName evidence="2">3-methyl-2-oxobutanoate dehydrogenase (2-methylpropanoyl-transferring)</fullName>
        <ecNumber evidence="2">1.2.4.4</ecNumber>
    </recommendedName>
</protein>
<evidence type="ECO:0000256" key="2">
    <source>
        <dbReference type="ARBA" id="ARBA00012277"/>
    </source>
</evidence>
<feature type="domain" description="Transketolase-like pyrimidine-binding" evidence="6">
    <location>
        <begin position="195"/>
        <end position="370"/>
    </location>
</feature>
<dbReference type="GO" id="GO:0003863">
    <property type="term" value="F:branched-chain 2-oxo acid dehydrogenase activity"/>
    <property type="evidence" value="ECO:0007669"/>
    <property type="project" value="UniProtKB-EC"/>
</dbReference>
<dbReference type="GO" id="GO:0007584">
    <property type="term" value="P:response to nutrient"/>
    <property type="evidence" value="ECO:0007669"/>
    <property type="project" value="TreeGrafter"/>
</dbReference>
<dbReference type="PANTHER" id="PTHR42980">
    <property type="entry name" value="2-OXOISOVALERATE DEHYDROGENASE SUBUNIT BETA-RELATED"/>
    <property type="match status" value="1"/>
</dbReference>
<name>A0A9P6V033_9FUNG</name>
<dbReference type="SUPFAM" id="SSF52518">
    <property type="entry name" value="Thiamin diphosphate-binding fold (THDP-binding)"/>
    <property type="match status" value="1"/>
</dbReference>
<dbReference type="Pfam" id="PF02779">
    <property type="entry name" value="Transket_pyr"/>
    <property type="match status" value="1"/>
</dbReference>
<dbReference type="InterPro" id="IPR005475">
    <property type="entry name" value="Transketolase-like_Pyr-bd"/>
</dbReference>
<gene>
    <name evidence="7" type="ORF">BGZ99_005039</name>
</gene>
<dbReference type="CDD" id="cd07036">
    <property type="entry name" value="TPP_PYR_E1-PDHc-beta_like"/>
    <property type="match status" value="1"/>
</dbReference>
<keyword evidence="3" id="KW-0560">Oxidoreductase</keyword>
<feature type="coiled-coil region" evidence="5">
    <location>
        <begin position="61"/>
        <end position="127"/>
    </location>
</feature>
<dbReference type="EC" id="1.2.4.4" evidence="2"/>
<dbReference type="FunFam" id="3.40.50.970:FF:000001">
    <property type="entry name" value="Pyruvate dehydrogenase E1 beta subunit"/>
    <property type="match status" value="1"/>
</dbReference>
<comment type="cofactor">
    <cofactor evidence="1">
        <name>thiamine diphosphate</name>
        <dbReference type="ChEBI" id="CHEBI:58937"/>
    </cofactor>
</comment>
<keyword evidence="5" id="KW-0175">Coiled coil</keyword>
<dbReference type="FunFam" id="3.40.50.920:FF:000001">
    <property type="entry name" value="Pyruvate dehydrogenase E1 beta subunit"/>
    <property type="match status" value="1"/>
</dbReference>